<dbReference type="SUPFAM" id="SSF51556">
    <property type="entry name" value="Metallo-dependent hydrolases"/>
    <property type="match status" value="1"/>
</dbReference>
<dbReference type="PANTHER" id="PTHR43794:SF11">
    <property type="entry name" value="AMIDOHYDROLASE-RELATED DOMAIN-CONTAINING PROTEIN"/>
    <property type="match status" value="1"/>
</dbReference>
<evidence type="ECO:0000313" key="3">
    <source>
        <dbReference type="EMBL" id="PJF47891.1"/>
    </source>
</evidence>
<dbReference type="InterPro" id="IPR032466">
    <property type="entry name" value="Metal_Hydrolase"/>
</dbReference>
<dbReference type="Proteomes" id="UP000230790">
    <property type="component" value="Unassembled WGS sequence"/>
</dbReference>
<evidence type="ECO:0000313" key="4">
    <source>
        <dbReference type="Proteomes" id="UP000230790"/>
    </source>
</evidence>
<comment type="caution">
    <text evidence="3">The sequence shown here is derived from an EMBL/GenBank/DDBJ whole genome shotgun (WGS) entry which is preliminary data.</text>
</comment>
<dbReference type="AlphaFoldDB" id="A0A2M8QDL1"/>
<dbReference type="SUPFAM" id="SSF51338">
    <property type="entry name" value="Composite domain of metallo-dependent hydrolases"/>
    <property type="match status" value="1"/>
</dbReference>
<evidence type="ECO:0000259" key="2">
    <source>
        <dbReference type="Pfam" id="PF01979"/>
    </source>
</evidence>
<dbReference type="GO" id="GO:0016810">
    <property type="term" value="F:hydrolase activity, acting on carbon-nitrogen (but not peptide) bonds"/>
    <property type="evidence" value="ECO:0007669"/>
    <property type="project" value="InterPro"/>
</dbReference>
<keyword evidence="1" id="KW-0378">Hydrolase</keyword>
<dbReference type="Gene3D" id="2.30.40.10">
    <property type="entry name" value="Urease, subunit C, domain 1"/>
    <property type="match status" value="1"/>
</dbReference>
<proteinExistence type="predicted"/>
<dbReference type="EMBL" id="PGTN01000031">
    <property type="protein sequence ID" value="PJF47891.1"/>
    <property type="molecule type" value="Genomic_DNA"/>
</dbReference>
<evidence type="ECO:0000256" key="1">
    <source>
        <dbReference type="ARBA" id="ARBA00022801"/>
    </source>
</evidence>
<accession>A0A2M8QDL1</accession>
<name>A0A2M8QDL1_9CHLR</name>
<gene>
    <name evidence="3" type="ORF">CUN48_06250</name>
</gene>
<reference evidence="3 4" key="1">
    <citation type="submission" date="2017-11" db="EMBL/GenBank/DDBJ databases">
        <title>Evolution of Phototrophy in the Chloroflexi Phylum Driven by Horizontal Gene Transfer.</title>
        <authorList>
            <person name="Ward L.M."/>
            <person name="Hemp J."/>
            <person name="Shih P.M."/>
            <person name="Mcglynn S.E."/>
            <person name="Fischer W."/>
        </authorList>
    </citation>
    <scope>NUCLEOTIDE SEQUENCE [LARGE SCALE GENOMIC DNA]</scope>
    <source>
        <strain evidence="3">JP3_7</strain>
    </source>
</reference>
<sequence>MRTLLLADMVLTMDDQGRIHHDAGVLVEDNRIIAIAPRGAFEGAVAERVPLSRRLLMPGLINAHTHTPMTLFRGLAEGFSLLTLEGWFHGIRLWELSMTPDMIPPAVAVSCAEMIRTGTTCFADQYFFMDRIAPVVRASGMRAALAYGIVEVGDERAHDWALRAAEAFLESLRHDARLTGWVGPHALFVDNPLPTIQAELALADAYSAGLHIHLSTSGEEDAYCLQHYGVTAVQQMKRIGALDRRMIAAHCLTIPEEDLATLAAAPFAAVIAPSACMRAGRPAAPLKRMLAEGVRVALGTDNVAANNSYDLFKEMQILGKLMAYREGEPNPIPAKTLVEMVTTRAADALGLAEQVGSLEAGKRADLIALDLDAPGFAPRGAQDIYTALVYAVSGLAVQDVMCEGRWLMRDGRLLTVDYRAACDALEVAFAELQTRRARLKS</sequence>
<dbReference type="InterPro" id="IPR006680">
    <property type="entry name" value="Amidohydro-rel"/>
</dbReference>
<dbReference type="Pfam" id="PF01979">
    <property type="entry name" value="Amidohydro_1"/>
    <property type="match status" value="1"/>
</dbReference>
<dbReference type="Gene3D" id="3.20.20.140">
    <property type="entry name" value="Metal-dependent hydrolases"/>
    <property type="match status" value="1"/>
</dbReference>
<dbReference type="InterPro" id="IPR011059">
    <property type="entry name" value="Metal-dep_hydrolase_composite"/>
</dbReference>
<dbReference type="InterPro" id="IPR050287">
    <property type="entry name" value="MTA/SAH_deaminase"/>
</dbReference>
<organism evidence="3 4">
    <name type="scientific">Candidatus Thermofonsia Clade 3 bacterium</name>
    <dbReference type="NCBI Taxonomy" id="2364212"/>
    <lineage>
        <taxon>Bacteria</taxon>
        <taxon>Bacillati</taxon>
        <taxon>Chloroflexota</taxon>
        <taxon>Candidatus Thermofontia</taxon>
        <taxon>Candidatus Thermofonsia Clade 3</taxon>
    </lineage>
</organism>
<protein>
    <submittedName>
        <fullName evidence="3">S-adenosylhomocysteine deaminase</fullName>
    </submittedName>
</protein>
<dbReference type="PANTHER" id="PTHR43794">
    <property type="entry name" value="AMINOHYDROLASE SSNA-RELATED"/>
    <property type="match status" value="1"/>
</dbReference>
<feature type="domain" description="Amidohydrolase-related" evidence="2">
    <location>
        <begin position="56"/>
        <end position="406"/>
    </location>
</feature>